<dbReference type="Proteomes" id="UP000254771">
    <property type="component" value="Unassembled WGS sequence"/>
</dbReference>
<dbReference type="InterPro" id="IPR013320">
    <property type="entry name" value="ConA-like_dom_sf"/>
</dbReference>
<dbReference type="InterPro" id="IPR046540">
    <property type="entry name" value="DMFA2_C"/>
</dbReference>
<evidence type="ECO:0000259" key="2">
    <source>
        <dbReference type="Pfam" id="PF20254"/>
    </source>
</evidence>
<protein>
    <recommendedName>
        <fullName evidence="2">N,N-dimethylformamidase beta subunit-like C-terminal domain-containing protein</fullName>
    </recommendedName>
</protein>
<dbReference type="EMBL" id="QFXE01000021">
    <property type="protein sequence ID" value="RDH81859.1"/>
    <property type="molecule type" value="Genomic_DNA"/>
</dbReference>
<dbReference type="Pfam" id="PF20254">
    <property type="entry name" value="DMFA2_C"/>
    <property type="match status" value="1"/>
</dbReference>
<feature type="domain" description="N,N-dimethylformamidase beta subunit-like C-terminal" evidence="2">
    <location>
        <begin position="375"/>
        <end position="791"/>
    </location>
</feature>
<dbReference type="SUPFAM" id="SSF52317">
    <property type="entry name" value="Class I glutamine amidotransferase-like"/>
    <property type="match status" value="1"/>
</dbReference>
<feature type="region of interest" description="Disordered" evidence="1">
    <location>
        <begin position="812"/>
        <end position="846"/>
    </location>
</feature>
<accession>A0A370DAE4</accession>
<keyword evidence="4" id="KW-1185">Reference proteome</keyword>
<organism evidence="3 4">
    <name type="scientific">endosymbiont of Escarpia spicata</name>
    <dbReference type="NCBI Taxonomy" id="2200908"/>
    <lineage>
        <taxon>Bacteria</taxon>
        <taxon>Pseudomonadati</taxon>
        <taxon>Pseudomonadota</taxon>
        <taxon>Gammaproteobacteria</taxon>
        <taxon>sulfur-oxidizing symbionts</taxon>
    </lineage>
</organism>
<evidence type="ECO:0000256" key="1">
    <source>
        <dbReference type="SAM" id="MobiDB-lite"/>
    </source>
</evidence>
<dbReference type="Gene3D" id="2.60.120.200">
    <property type="match status" value="1"/>
</dbReference>
<name>A0A370DAE4_9GAMM</name>
<reference evidence="3 4" key="1">
    <citation type="journal article" date="2018" name="ISME J.">
        <title>Endosymbiont genomes yield clues of tubeworm success.</title>
        <authorList>
            <person name="Li Y."/>
            <person name="Liles M.R."/>
            <person name="Halanych K.M."/>
        </authorList>
    </citation>
    <scope>NUCLEOTIDE SEQUENCE [LARGE SCALE GENOMIC DNA]</scope>
    <source>
        <strain evidence="3">A1462</strain>
    </source>
</reference>
<evidence type="ECO:0000313" key="4">
    <source>
        <dbReference type="Proteomes" id="UP000254771"/>
    </source>
</evidence>
<comment type="caution">
    <text evidence="3">The sequence shown here is derived from an EMBL/GenBank/DDBJ whole genome shotgun (WGS) entry which is preliminary data.</text>
</comment>
<dbReference type="SUPFAM" id="SSF49899">
    <property type="entry name" value="Concanavalin A-like lectins/glucanases"/>
    <property type="match status" value="1"/>
</dbReference>
<proteinExistence type="predicted"/>
<gene>
    <name evidence="3" type="ORF">DIZ78_15515</name>
</gene>
<dbReference type="InterPro" id="IPR029062">
    <property type="entry name" value="Class_I_gatase-like"/>
</dbReference>
<dbReference type="AlphaFoldDB" id="A0A370DAE4"/>
<evidence type="ECO:0000313" key="3">
    <source>
        <dbReference type="EMBL" id="RDH81859.1"/>
    </source>
</evidence>
<feature type="compositionally biased region" description="Basic and acidic residues" evidence="1">
    <location>
        <begin position="819"/>
        <end position="846"/>
    </location>
</feature>
<sequence>MNMSMEERVTNPLPSYLRLTGVWLLSLSGLISISLLSFAQITPLQAAEKTPDRTIIGYAAPLSVRPGDKVDFMANVIGGGTYKADLVRVVNGDSLSRYKEHFKVDPVKAPFTGSYEGKEQPLNLGSYIQVEASKTLDKLESFTASAWIFPTFTPSEYVAPDFDNPDPFHPPTLSTAEWVKDQTIVSRFDKVSGTGWALQFDEKLRLQFIAGSGDGKLETVKLTEFARDWDWAYVAVSYDAESREVTVYLHEDPSSPGDKFTARTLHATGTLNRPIVQAGPLRIAAVRARKGAAANARFEKPADVFNGRIQDVRLANRVLSVSEVDQLSAEKTPDKLRSSLVSDWDFAKGIGNAMVQDVSGKGHNGSVVNLPERAIRGVFWNGDTIKWTDNPDQYDAMIFHSDDIYDAEWQVDFTYTIPMDLDSGIYAARLKQGDFVEYIPFFVAAPVGKPQAKLAVWLSDYNYLAYSNVSYIATVPQNYSGVSSNDADTEFLKAHLEYATTGVYTLHLDGTFFVYGTRLRPDIHMKPGGLMYNFPLDTHLTSFLEHKGIDYDIITEEQVDAEGLELLKQYQVVVNSSHPEYVTPGMFDNVADYTEQGGRFMYMGANGYFWSVDGHPTLPGVMESRNFNAIPDRYLTSGLRGGLMVEAGRPSGPVFGVEMSGENFHGSSAYRKLDDASNPRAAWIFSGTNEGDVFGDYGIDKVHGGAAGFEVDRYKPENGVPRHALHLAKSEPLRLSVTNTTLGILPVSVKYTPSKDEITAQADLMFFETANGGAMFSTGSITWLGSLLENNTDNDVARITGNVIQRFLDPKPFPAIPKADIDDVDRAPPEPEYDRAIDTTKKQGAS</sequence>